<feature type="transmembrane region" description="Helical" evidence="6">
    <location>
        <begin position="72"/>
        <end position="91"/>
    </location>
</feature>
<dbReference type="EMBL" id="MJEH01000013">
    <property type="protein sequence ID" value="OEH93310.1"/>
    <property type="molecule type" value="Genomic_DNA"/>
</dbReference>
<sequence>MSQFNQMYKRQRKSIINALTIFLIGWGITSYKAVFLGLSIGTAVGLYNYWMMVRKTDRFMEKVASGQSARSLGMISRMALAGLAVLVALNYPDKIHLVSVIIGIMTPYIVIMIDSLVQAFRK</sequence>
<dbReference type="OrthoDB" id="2355635at2"/>
<evidence type="ECO:0000313" key="8">
    <source>
        <dbReference type="Proteomes" id="UP000095209"/>
    </source>
</evidence>
<accession>A0A1E5LGV6</accession>
<evidence type="ECO:0000256" key="5">
    <source>
        <dbReference type="ARBA" id="ARBA00023136"/>
    </source>
</evidence>
<dbReference type="PANTHER" id="PTHR40035:SF1">
    <property type="entry name" value="ATP SYNTHASE PROTEIN I"/>
    <property type="match status" value="1"/>
</dbReference>
<reference evidence="7 8" key="1">
    <citation type="submission" date="2016-08" db="EMBL/GenBank/DDBJ databases">
        <title>Genome of Bacillus solimangrovi GH2-4.</title>
        <authorList>
            <person name="Lim S."/>
            <person name="Kim B.-C."/>
        </authorList>
    </citation>
    <scope>NUCLEOTIDE SEQUENCE [LARGE SCALE GENOMIC DNA]</scope>
    <source>
        <strain evidence="7 8">GH2-4</strain>
    </source>
</reference>
<keyword evidence="3 6" id="KW-0812">Transmembrane</keyword>
<dbReference type="GO" id="GO:0005886">
    <property type="term" value="C:plasma membrane"/>
    <property type="evidence" value="ECO:0007669"/>
    <property type="project" value="UniProtKB-SubCell"/>
</dbReference>
<name>A0A1E5LGV6_9BACI</name>
<dbReference type="InterPro" id="IPR005598">
    <property type="entry name" value="ATP_synth_I"/>
</dbReference>
<evidence type="ECO:0000313" key="7">
    <source>
        <dbReference type="EMBL" id="OEH93310.1"/>
    </source>
</evidence>
<evidence type="ECO:0000256" key="2">
    <source>
        <dbReference type="ARBA" id="ARBA00022475"/>
    </source>
</evidence>
<dbReference type="InterPro" id="IPR039072">
    <property type="entry name" value="ATP_synth_I_Bacilli"/>
</dbReference>
<evidence type="ECO:0000256" key="3">
    <source>
        <dbReference type="ARBA" id="ARBA00022692"/>
    </source>
</evidence>
<feature type="transmembrane region" description="Helical" evidence="6">
    <location>
        <begin position="12"/>
        <end position="28"/>
    </location>
</feature>
<keyword evidence="4 6" id="KW-1133">Transmembrane helix</keyword>
<dbReference type="Proteomes" id="UP000095209">
    <property type="component" value="Unassembled WGS sequence"/>
</dbReference>
<organism evidence="7 8">
    <name type="scientific">Bacillus solimangrovi</name>
    <dbReference type="NCBI Taxonomy" id="1305675"/>
    <lineage>
        <taxon>Bacteria</taxon>
        <taxon>Bacillati</taxon>
        <taxon>Bacillota</taxon>
        <taxon>Bacilli</taxon>
        <taxon>Bacillales</taxon>
        <taxon>Bacillaceae</taxon>
        <taxon>Bacillus</taxon>
    </lineage>
</organism>
<keyword evidence="2" id="KW-1003">Cell membrane</keyword>
<dbReference type="PANTHER" id="PTHR40035">
    <property type="entry name" value="ATP SYNTHASE PROTEIN I"/>
    <property type="match status" value="1"/>
</dbReference>
<dbReference type="Pfam" id="PF03899">
    <property type="entry name" value="ATP-synt_I"/>
    <property type="match status" value="1"/>
</dbReference>
<comment type="subcellular location">
    <subcellularLocation>
        <location evidence="1">Cell membrane</location>
        <topology evidence="1">Multi-pass membrane protein</topology>
    </subcellularLocation>
</comment>
<proteinExistence type="predicted"/>
<keyword evidence="5 6" id="KW-0472">Membrane</keyword>
<dbReference type="AlphaFoldDB" id="A0A1E5LGV6"/>
<dbReference type="STRING" id="1305675.BFG57_12355"/>
<evidence type="ECO:0000256" key="6">
    <source>
        <dbReference type="SAM" id="Phobius"/>
    </source>
</evidence>
<comment type="caution">
    <text evidence="7">The sequence shown here is derived from an EMBL/GenBank/DDBJ whole genome shotgun (WGS) entry which is preliminary data.</text>
</comment>
<evidence type="ECO:0000256" key="4">
    <source>
        <dbReference type="ARBA" id="ARBA00022989"/>
    </source>
</evidence>
<protein>
    <submittedName>
        <fullName evidence="7">ATP synthase subunit</fullName>
    </submittedName>
</protein>
<gene>
    <name evidence="7" type="ORF">BFG57_12355</name>
</gene>
<dbReference type="RefSeq" id="WP_069716652.1">
    <property type="nucleotide sequence ID" value="NZ_MJEH01000013.1"/>
</dbReference>
<evidence type="ECO:0000256" key="1">
    <source>
        <dbReference type="ARBA" id="ARBA00004651"/>
    </source>
</evidence>
<feature type="transmembrane region" description="Helical" evidence="6">
    <location>
        <begin position="97"/>
        <end position="117"/>
    </location>
</feature>
<keyword evidence="8" id="KW-1185">Reference proteome</keyword>
<feature type="transmembrane region" description="Helical" evidence="6">
    <location>
        <begin position="34"/>
        <end position="51"/>
    </location>
</feature>